<dbReference type="OrthoDB" id="4211414at2"/>
<evidence type="ECO:0000313" key="2">
    <source>
        <dbReference type="Proteomes" id="UP000256661"/>
    </source>
</evidence>
<dbReference type="Proteomes" id="UP000256661">
    <property type="component" value="Unassembled WGS sequence"/>
</dbReference>
<evidence type="ECO:0000313" key="1">
    <source>
        <dbReference type="EMBL" id="REF00541.1"/>
    </source>
</evidence>
<proteinExistence type="predicted"/>
<comment type="caution">
    <text evidence="1">The sequence shown here is derived from an EMBL/GenBank/DDBJ whole genome shotgun (WGS) entry which is preliminary data.</text>
</comment>
<accession>A0A3D9T146</accession>
<reference evidence="1 2" key="1">
    <citation type="submission" date="2018-08" db="EMBL/GenBank/DDBJ databases">
        <title>Sequencing the genomes of 1000 actinobacteria strains.</title>
        <authorList>
            <person name="Klenk H.-P."/>
        </authorList>
    </citation>
    <scope>NUCLEOTIDE SEQUENCE [LARGE SCALE GENOMIC DNA]</scope>
    <source>
        <strain evidence="1 2">DSM 43927</strain>
    </source>
</reference>
<dbReference type="EMBL" id="QTTT01000001">
    <property type="protein sequence ID" value="REF00541.1"/>
    <property type="molecule type" value="Genomic_DNA"/>
</dbReference>
<keyword evidence="2" id="KW-1185">Reference proteome</keyword>
<organism evidence="1 2">
    <name type="scientific">Thermomonospora umbrina</name>
    <dbReference type="NCBI Taxonomy" id="111806"/>
    <lineage>
        <taxon>Bacteria</taxon>
        <taxon>Bacillati</taxon>
        <taxon>Actinomycetota</taxon>
        <taxon>Actinomycetes</taxon>
        <taxon>Streptosporangiales</taxon>
        <taxon>Thermomonosporaceae</taxon>
        <taxon>Thermomonospora</taxon>
    </lineage>
</organism>
<gene>
    <name evidence="1" type="ORF">DFJ69_6089</name>
</gene>
<dbReference type="RefSeq" id="WP_116025681.1">
    <property type="nucleotide sequence ID" value="NZ_QTTT01000001.1"/>
</dbReference>
<name>A0A3D9T146_9ACTN</name>
<sequence length="114" mass="13264">MNDDFAMRAALGLLCDYCVHDTPAVVFRQKRGFTMITPDAVLRFEDPWNACAACAQFVERRQIHLLLDRVMRLHPRHGEMNRPQKRLTRRMLKRMYMAMYDAGVEKPEPIAGPS</sequence>
<dbReference type="AlphaFoldDB" id="A0A3D9T146"/>
<protein>
    <submittedName>
        <fullName evidence="1">Uncharacterized protein</fullName>
    </submittedName>
</protein>